<organism evidence="10 11">
    <name type="scientific">Dyadobacter chenwenxiniae</name>
    <dbReference type="NCBI Taxonomy" id="2906456"/>
    <lineage>
        <taxon>Bacteria</taxon>
        <taxon>Pseudomonadati</taxon>
        <taxon>Bacteroidota</taxon>
        <taxon>Cytophagia</taxon>
        <taxon>Cytophagales</taxon>
        <taxon>Spirosomataceae</taxon>
        <taxon>Dyadobacter</taxon>
    </lineage>
</organism>
<keyword evidence="6" id="KW-0256">Endoplasmic reticulum</keyword>
<feature type="transmembrane region" description="Helical" evidence="9">
    <location>
        <begin position="284"/>
        <end position="302"/>
    </location>
</feature>
<evidence type="ECO:0000256" key="1">
    <source>
        <dbReference type="ARBA" id="ARBA00004127"/>
    </source>
</evidence>
<feature type="transmembrane region" description="Helical" evidence="9">
    <location>
        <begin position="255"/>
        <end position="272"/>
    </location>
</feature>
<feature type="transmembrane region" description="Helical" evidence="9">
    <location>
        <begin position="153"/>
        <end position="171"/>
    </location>
</feature>
<feature type="transmembrane region" description="Helical" evidence="9">
    <location>
        <begin position="361"/>
        <end position="382"/>
    </location>
</feature>
<evidence type="ECO:0000256" key="2">
    <source>
        <dbReference type="ARBA" id="ARBA00004586"/>
    </source>
</evidence>
<keyword evidence="4" id="KW-0808">Transferase</keyword>
<feature type="transmembrane region" description="Helical" evidence="9">
    <location>
        <begin position="183"/>
        <end position="210"/>
    </location>
</feature>
<evidence type="ECO:0000313" key="11">
    <source>
        <dbReference type="Proteomes" id="UP001139000"/>
    </source>
</evidence>
<gene>
    <name evidence="10" type="ORF">LXM26_00805</name>
</gene>
<dbReference type="InterPro" id="IPR005599">
    <property type="entry name" value="GPI_mannosylTrfase"/>
</dbReference>
<comment type="subcellular location">
    <subcellularLocation>
        <location evidence="1">Endomembrane system</location>
        <topology evidence="1">Multi-pass membrane protein</topology>
    </subcellularLocation>
    <subcellularLocation>
        <location evidence="2">Endoplasmic reticulum membrane</location>
    </subcellularLocation>
</comment>
<evidence type="ECO:0000256" key="4">
    <source>
        <dbReference type="ARBA" id="ARBA00022679"/>
    </source>
</evidence>
<dbReference type="GO" id="GO:0000030">
    <property type="term" value="F:mannosyltransferase activity"/>
    <property type="evidence" value="ECO:0007669"/>
    <property type="project" value="TreeGrafter"/>
</dbReference>
<protein>
    <recommendedName>
        <fullName evidence="12">Phosphatidylinositol glycan, class B</fullName>
    </recommendedName>
</protein>
<keyword evidence="11" id="KW-1185">Reference proteome</keyword>
<feature type="transmembrane region" description="Helical" evidence="9">
    <location>
        <begin position="222"/>
        <end position="243"/>
    </location>
</feature>
<dbReference type="RefSeq" id="WP_234652438.1">
    <property type="nucleotide sequence ID" value="NZ_CP094997.1"/>
</dbReference>
<accession>A0A9X1TJG6</accession>
<dbReference type="Pfam" id="PF03901">
    <property type="entry name" value="Glyco_transf_22"/>
    <property type="match status" value="1"/>
</dbReference>
<reference evidence="10" key="1">
    <citation type="submission" date="2021-12" db="EMBL/GenBank/DDBJ databases">
        <title>Novel species in genus Dyadobacter.</title>
        <authorList>
            <person name="Ma C."/>
        </authorList>
    </citation>
    <scope>NUCLEOTIDE SEQUENCE</scope>
    <source>
        <strain evidence="10">LJ419</strain>
    </source>
</reference>
<dbReference type="AlphaFoldDB" id="A0A9X1TJG6"/>
<comment type="caution">
    <text evidence="10">The sequence shown here is derived from an EMBL/GenBank/DDBJ whole genome shotgun (WGS) entry which is preliminary data.</text>
</comment>
<feature type="transmembrane region" description="Helical" evidence="9">
    <location>
        <begin position="329"/>
        <end position="349"/>
    </location>
</feature>
<evidence type="ECO:0000256" key="3">
    <source>
        <dbReference type="ARBA" id="ARBA00022676"/>
    </source>
</evidence>
<evidence type="ECO:0000256" key="8">
    <source>
        <dbReference type="ARBA" id="ARBA00023136"/>
    </source>
</evidence>
<evidence type="ECO:0000256" key="7">
    <source>
        <dbReference type="ARBA" id="ARBA00022989"/>
    </source>
</evidence>
<dbReference type="EMBL" id="JAJTTC010000001">
    <property type="protein sequence ID" value="MCF0060013.1"/>
    <property type="molecule type" value="Genomic_DNA"/>
</dbReference>
<dbReference type="Proteomes" id="UP001139000">
    <property type="component" value="Unassembled WGS sequence"/>
</dbReference>
<dbReference type="GO" id="GO:0012505">
    <property type="term" value="C:endomembrane system"/>
    <property type="evidence" value="ECO:0007669"/>
    <property type="project" value="UniProtKB-SubCell"/>
</dbReference>
<proteinExistence type="predicted"/>
<keyword evidence="5 9" id="KW-0812">Transmembrane</keyword>
<keyword evidence="8 9" id="KW-0472">Membrane</keyword>
<sequence length="531" mass="62085">MGPSLIAHLILNWRTTCCFLFIICCYISSSYLLVYCIHHDEHFQIIEFANFKRGMISNNHLPWEFNAALRPSLQPAIAYAMLNVMQSLRLTDPFHQAFIFRVFSSLIFLYSSLRLYKTFSNEITSPFLQKVFFFLSFFFYMFPISGVRFSSENMSACSFVLGFTIIFPLLFATGPETLDKKKLILTGAIFGISFLFRYQSAILIGGLASWLMVYQYRRFSDWLVVFAGFLIVCLLGVVLDYWLYAKWVFSAYNYLNFNIIESGSAAFGISPWHFYITSIDLRKWMIPLNISLIMLVLLFLLVRPKHPVSWVFYPFLLVHSLIAHKETRFVYPILIYLPFIVTSSLQFLSDRFQHQRFRFRPLIGLLMIINSFAFVATTVSVGDNSTEIFKFIRKLPDKPIKVYYTNSFFFYTLNNGSKNITPHFYKDRHVIDMELVSMSIGKNVHNVLVHPDTLTYIVLDKNQQEEFGDSLKLVFDPQPELVRTLNYRNWMRQGPSLWKLYELKPAKSATKSLAVHHEKCRPRKPIKQLIL</sequence>
<dbReference type="PANTHER" id="PTHR22760">
    <property type="entry name" value="GLYCOSYLTRANSFERASE"/>
    <property type="match status" value="1"/>
</dbReference>
<evidence type="ECO:0000256" key="6">
    <source>
        <dbReference type="ARBA" id="ARBA00022824"/>
    </source>
</evidence>
<evidence type="ECO:0000256" key="9">
    <source>
        <dbReference type="SAM" id="Phobius"/>
    </source>
</evidence>
<feature type="transmembrane region" description="Helical" evidence="9">
    <location>
        <begin position="98"/>
        <end position="116"/>
    </location>
</feature>
<feature type="transmembrane region" description="Helical" evidence="9">
    <location>
        <begin position="12"/>
        <end position="34"/>
    </location>
</feature>
<keyword evidence="7 9" id="KW-1133">Transmembrane helix</keyword>
<name>A0A9X1TJG6_9BACT</name>
<evidence type="ECO:0008006" key="12">
    <source>
        <dbReference type="Google" id="ProtNLM"/>
    </source>
</evidence>
<keyword evidence="3" id="KW-0328">Glycosyltransferase</keyword>
<evidence type="ECO:0000256" key="5">
    <source>
        <dbReference type="ARBA" id="ARBA00022692"/>
    </source>
</evidence>
<evidence type="ECO:0000313" key="10">
    <source>
        <dbReference type="EMBL" id="MCF0060013.1"/>
    </source>
</evidence>
<feature type="transmembrane region" description="Helical" evidence="9">
    <location>
        <begin position="128"/>
        <end position="147"/>
    </location>
</feature>